<dbReference type="KEGG" id="bkw:BkAM31D_18080"/>
<dbReference type="Gene3D" id="3.30.70.60">
    <property type="match status" value="1"/>
</dbReference>
<evidence type="ECO:0000256" key="1">
    <source>
        <dbReference type="SAM" id="Coils"/>
    </source>
</evidence>
<feature type="transmembrane region" description="Helical" evidence="3">
    <location>
        <begin position="12"/>
        <end position="29"/>
    </location>
</feature>
<organism evidence="4 5">
    <name type="scientific">Halalkalibacter krulwichiae</name>
    <dbReference type="NCBI Taxonomy" id="199441"/>
    <lineage>
        <taxon>Bacteria</taxon>
        <taxon>Bacillati</taxon>
        <taxon>Bacillota</taxon>
        <taxon>Bacilli</taxon>
        <taxon>Bacillales</taxon>
        <taxon>Bacillaceae</taxon>
        <taxon>Halalkalibacter</taxon>
    </lineage>
</organism>
<evidence type="ECO:0008006" key="6">
    <source>
        <dbReference type="Google" id="ProtNLM"/>
    </source>
</evidence>
<evidence type="ECO:0000313" key="4">
    <source>
        <dbReference type="EMBL" id="ARK31600.1"/>
    </source>
</evidence>
<protein>
    <recommendedName>
        <fullName evidence="6">Pilus assembly protein, PilO</fullName>
    </recommendedName>
</protein>
<dbReference type="InterPro" id="IPR014717">
    <property type="entry name" value="Transl_elong_EF1B/ribsomal_bS6"/>
</dbReference>
<keyword evidence="3" id="KW-0472">Membrane</keyword>
<evidence type="ECO:0000313" key="5">
    <source>
        <dbReference type="Proteomes" id="UP000193006"/>
    </source>
</evidence>
<feature type="region of interest" description="Disordered" evidence="2">
    <location>
        <begin position="267"/>
        <end position="298"/>
    </location>
</feature>
<dbReference type="AlphaFoldDB" id="A0A1X9MGF9"/>
<feature type="coiled-coil region" evidence="1">
    <location>
        <begin position="45"/>
        <end position="72"/>
    </location>
</feature>
<dbReference type="Proteomes" id="UP000193006">
    <property type="component" value="Chromosome"/>
</dbReference>
<keyword evidence="3" id="KW-0812">Transmembrane</keyword>
<dbReference type="EMBL" id="CP020814">
    <property type="protein sequence ID" value="ARK31600.1"/>
    <property type="molecule type" value="Genomic_DNA"/>
</dbReference>
<dbReference type="STRING" id="199441.BkAM31D_18080"/>
<reference evidence="4 5" key="1">
    <citation type="submission" date="2017-04" db="EMBL/GenBank/DDBJ databases">
        <title>Bacillus krulwichiae AM31D Genome sequencing and assembly.</title>
        <authorList>
            <person name="Krulwich T.A."/>
            <person name="Anastor L."/>
            <person name="Ehrlich R."/>
            <person name="Ehrlich G.D."/>
            <person name="Janto B."/>
        </authorList>
    </citation>
    <scope>NUCLEOTIDE SEQUENCE [LARGE SCALE GENOMIC DNA]</scope>
    <source>
        <strain evidence="4 5">AM31D</strain>
    </source>
</reference>
<keyword evidence="5" id="KW-1185">Reference proteome</keyword>
<sequence length="319" mass="37070">MNEWFIRNQKPVLYFILLFFLGLVAFYLYQVRPLQAKEQDQQAELQRITNSLQTYQQHLDNSEKQKLSDEEESKLLALIPLRPDIEQMVADLERTELDTDVVIERIDIEVSPLEAPFDEETDAEVDQNQSWRHLFSEELYASLEEEVTELEHINLAYVELVLSILGEEDDLHSFVDEIEQLDRIVHIQNYSYVVAEDSNHVEGVLTLRAFYSEDFSPFMEETKEFELDYQFDSAWIKSYLEKVTTVETIIESSMIGSTEINGEHAQTSINSNTNTNQSNDSSSQADSNAEQTNDPRQTRCRRKIVIRVVQTLNLPSMLV</sequence>
<feature type="compositionally biased region" description="Low complexity" evidence="2">
    <location>
        <begin position="270"/>
        <end position="289"/>
    </location>
</feature>
<name>A0A1X9MGF9_9BACI</name>
<evidence type="ECO:0000256" key="2">
    <source>
        <dbReference type="SAM" id="MobiDB-lite"/>
    </source>
</evidence>
<gene>
    <name evidence="4" type="ORF">BkAM31D_18080</name>
</gene>
<evidence type="ECO:0000256" key="3">
    <source>
        <dbReference type="SAM" id="Phobius"/>
    </source>
</evidence>
<keyword evidence="3" id="KW-1133">Transmembrane helix</keyword>
<dbReference type="RefSeq" id="WP_085449815.1">
    <property type="nucleotide sequence ID" value="NZ_CP020814.1"/>
</dbReference>
<proteinExistence type="predicted"/>
<accession>A0A1X9MGF9</accession>
<keyword evidence="1" id="KW-0175">Coiled coil</keyword>